<dbReference type="PANTHER" id="PTHR42648:SF21">
    <property type="entry name" value="CYSTEINE-RICH RLK (RECEPTOR-LIKE PROTEIN KINASE) 8"/>
    <property type="match status" value="1"/>
</dbReference>
<dbReference type="InterPro" id="IPR001584">
    <property type="entry name" value="Integrase_cat-core"/>
</dbReference>
<keyword evidence="5" id="KW-1185">Reference proteome</keyword>
<reference evidence="4 5" key="1">
    <citation type="submission" date="2024-01" db="EMBL/GenBank/DDBJ databases">
        <title>The complete chloroplast genome sequence of Lithospermum erythrorhizon: insights into the phylogenetic relationship among Boraginaceae species and the maternal lineages of purple gromwells.</title>
        <authorList>
            <person name="Okada T."/>
            <person name="Watanabe K."/>
        </authorList>
    </citation>
    <scope>NUCLEOTIDE SEQUENCE [LARGE SCALE GENOMIC DNA]</scope>
</reference>
<keyword evidence="1" id="KW-0378">Hydrolase</keyword>
<dbReference type="GO" id="GO:0003676">
    <property type="term" value="F:nucleic acid binding"/>
    <property type="evidence" value="ECO:0007669"/>
    <property type="project" value="InterPro"/>
</dbReference>
<dbReference type="AlphaFoldDB" id="A0AAV3R330"/>
<evidence type="ECO:0000259" key="3">
    <source>
        <dbReference type="PROSITE" id="PS50994"/>
    </source>
</evidence>
<evidence type="ECO:0000256" key="1">
    <source>
        <dbReference type="ARBA" id="ARBA00022670"/>
    </source>
</evidence>
<dbReference type="InterPro" id="IPR036397">
    <property type="entry name" value="RNaseH_sf"/>
</dbReference>
<name>A0AAV3R330_LITER</name>
<dbReference type="InterPro" id="IPR057670">
    <property type="entry name" value="SH3_retrovirus"/>
</dbReference>
<accession>A0AAV3R330</accession>
<dbReference type="InterPro" id="IPR039537">
    <property type="entry name" value="Retrotran_Ty1/copia-like"/>
</dbReference>
<dbReference type="PROSITE" id="PS50994">
    <property type="entry name" value="INTEGRASE"/>
    <property type="match status" value="1"/>
</dbReference>
<dbReference type="GO" id="GO:0015074">
    <property type="term" value="P:DNA integration"/>
    <property type="evidence" value="ECO:0007669"/>
    <property type="project" value="InterPro"/>
</dbReference>
<gene>
    <name evidence="4" type="ORF">LIER_25019</name>
</gene>
<dbReference type="EMBL" id="BAABME010007425">
    <property type="protein sequence ID" value="GAA0170842.1"/>
    <property type="molecule type" value="Genomic_DNA"/>
</dbReference>
<dbReference type="PANTHER" id="PTHR42648">
    <property type="entry name" value="TRANSPOSASE, PUTATIVE-RELATED"/>
    <property type="match status" value="1"/>
</dbReference>
<dbReference type="SUPFAM" id="SSF53098">
    <property type="entry name" value="Ribonuclease H-like"/>
    <property type="match status" value="1"/>
</dbReference>
<feature type="compositionally biased region" description="Polar residues" evidence="2">
    <location>
        <begin position="515"/>
        <end position="528"/>
    </location>
</feature>
<comment type="caution">
    <text evidence="4">The sequence shown here is derived from an EMBL/GenBank/DDBJ whole genome shotgun (WGS) entry which is preliminary data.</text>
</comment>
<dbReference type="GO" id="GO:0008233">
    <property type="term" value="F:peptidase activity"/>
    <property type="evidence" value="ECO:0007669"/>
    <property type="project" value="UniProtKB-KW"/>
</dbReference>
<dbReference type="Gene3D" id="3.30.420.10">
    <property type="entry name" value="Ribonuclease H-like superfamily/Ribonuclease H"/>
    <property type="match status" value="1"/>
</dbReference>
<dbReference type="InterPro" id="IPR012337">
    <property type="entry name" value="RNaseH-like_sf"/>
</dbReference>
<evidence type="ECO:0000313" key="5">
    <source>
        <dbReference type="Proteomes" id="UP001454036"/>
    </source>
</evidence>
<proteinExistence type="predicted"/>
<feature type="region of interest" description="Disordered" evidence="2">
    <location>
        <begin position="515"/>
        <end position="536"/>
    </location>
</feature>
<evidence type="ECO:0000313" key="4">
    <source>
        <dbReference type="EMBL" id="GAA0170842.1"/>
    </source>
</evidence>
<dbReference type="InterPro" id="IPR054722">
    <property type="entry name" value="PolX-like_BBD"/>
</dbReference>
<dbReference type="Pfam" id="PF22936">
    <property type="entry name" value="Pol_BBD"/>
    <property type="match status" value="1"/>
</dbReference>
<organism evidence="4 5">
    <name type="scientific">Lithospermum erythrorhizon</name>
    <name type="common">Purple gromwell</name>
    <name type="synonym">Lithospermum officinale var. erythrorhizon</name>
    <dbReference type="NCBI Taxonomy" id="34254"/>
    <lineage>
        <taxon>Eukaryota</taxon>
        <taxon>Viridiplantae</taxon>
        <taxon>Streptophyta</taxon>
        <taxon>Embryophyta</taxon>
        <taxon>Tracheophyta</taxon>
        <taxon>Spermatophyta</taxon>
        <taxon>Magnoliopsida</taxon>
        <taxon>eudicotyledons</taxon>
        <taxon>Gunneridae</taxon>
        <taxon>Pentapetalae</taxon>
        <taxon>asterids</taxon>
        <taxon>lamiids</taxon>
        <taxon>Boraginales</taxon>
        <taxon>Boraginaceae</taxon>
        <taxon>Boraginoideae</taxon>
        <taxon>Lithospermeae</taxon>
        <taxon>Lithospermum</taxon>
    </lineage>
</organism>
<evidence type="ECO:0000256" key="2">
    <source>
        <dbReference type="SAM" id="MobiDB-lite"/>
    </source>
</evidence>
<sequence>MIEEELLENYKLLYSKWIELIMIYTKAETEKGRLKKKIEKLLKTVEDPDEEIKGLNVQLQALSKGLKMMNSSTNILEEILVMEKNAGDITRIGYKKEKTSNQKGEPKFIAAGGNQQSSTCVTTQRIKIRPDRVKYCHYCKKKGHIAPYCYKLYGPKKRKYPSYKTMWVKKSHPVSYIVYTSLKATSQFSWYFNSGCSRHMIMKKVHLTQIQALKGDHVTFGDGGRGRIVGKGQLCVNGLPHLDDVLLVEGLTANLISISQSCDDGMKVFFNKDGCSINNSCDQIVMKGVRMMYEDYQHSRSKTMWVENVKLGNKPRVVIKKLQHMVTTRVLELMHELMTKSWEPNGADASITHEFSSPITPQQNGVVERKNRTIQKRAPVMLHAKNIPLKFWAEAINTACHIHNRISVRPGTNNTNYEIRRGRKSSVHYFHIFGSLCYILPNREPRQKFDVKSDEGIFLGYFKNSRSLRVFNKRTKVVMEFMNVKVLDQGLETCEDDAKVGTPVINRRTDNATEATTNELSDNNSCDSSHPIELAS</sequence>
<protein>
    <recommendedName>
        <fullName evidence="3">Integrase catalytic domain-containing protein</fullName>
    </recommendedName>
</protein>
<keyword evidence="1" id="KW-0645">Protease</keyword>
<dbReference type="Proteomes" id="UP001454036">
    <property type="component" value="Unassembled WGS sequence"/>
</dbReference>
<feature type="domain" description="Integrase catalytic" evidence="3">
    <location>
        <begin position="351"/>
        <end position="424"/>
    </location>
</feature>
<dbReference type="GO" id="GO:0006508">
    <property type="term" value="P:proteolysis"/>
    <property type="evidence" value="ECO:0007669"/>
    <property type="project" value="UniProtKB-KW"/>
</dbReference>
<dbReference type="Pfam" id="PF25597">
    <property type="entry name" value="SH3_retrovirus"/>
    <property type="match status" value="1"/>
</dbReference>